<dbReference type="SUPFAM" id="SSF90209">
    <property type="entry name" value="Ran binding protein zinc finger-like"/>
    <property type="match status" value="1"/>
</dbReference>
<dbReference type="InterPro" id="IPR033774">
    <property type="entry name" value="YAF2_RYBP"/>
</dbReference>
<evidence type="ECO:0000256" key="6">
    <source>
        <dbReference type="ARBA" id="ARBA00023163"/>
    </source>
</evidence>
<feature type="region of interest" description="Disordered" evidence="9">
    <location>
        <begin position="66"/>
        <end position="107"/>
    </location>
</feature>
<dbReference type="InterPro" id="IPR001876">
    <property type="entry name" value="Znf_RanBP2"/>
</dbReference>
<dbReference type="PANTHER" id="PTHR12920">
    <property type="entry name" value="RYBP AND YAF2-RELATED"/>
    <property type="match status" value="1"/>
</dbReference>
<organism evidence="12">
    <name type="scientific">Culicoides sonorensis</name>
    <name type="common">Biting midge</name>
    <dbReference type="NCBI Taxonomy" id="179676"/>
    <lineage>
        <taxon>Eukaryota</taxon>
        <taxon>Metazoa</taxon>
        <taxon>Ecdysozoa</taxon>
        <taxon>Arthropoda</taxon>
        <taxon>Hexapoda</taxon>
        <taxon>Insecta</taxon>
        <taxon>Pterygota</taxon>
        <taxon>Neoptera</taxon>
        <taxon>Endopterygota</taxon>
        <taxon>Diptera</taxon>
        <taxon>Nematocera</taxon>
        <taxon>Chironomoidea</taxon>
        <taxon>Ceratopogonidae</taxon>
        <taxon>Ceratopogoninae</taxon>
        <taxon>Culicoides</taxon>
        <taxon>Monoculicoides</taxon>
    </lineage>
</organism>
<dbReference type="PROSITE" id="PS50199">
    <property type="entry name" value="ZF_RANBP2_2"/>
    <property type="match status" value="1"/>
</dbReference>
<protein>
    <submittedName>
        <fullName evidence="12">CSON011455 protein</fullName>
    </submittedName>
</protein>
<keyword evidence="2" id="KW-0479">Metal-binding</keyword>
<keyword evidence="7" id="KW-0539">Nucleus</keyword>
<dbReference type="Gene3D" id="4.10.1060.10">
    <property type="entry name" value="Zinc finger, RanBP2-type"/>
    <property type="match status" value="1"/>
</dbReference>
<evidence type="ECO:0000256" key="8">
    <source>
        <dbReference type="PROSITE-ProRule" id="PRU00322"/>
    </source>
</evidence>
<reference evidence="12" key="2">
    <citation type="submission" date="2018-07" db="EMBL/GenBank/DDBJ databases">
        <authorList>
            <person name="Quirk P.G."/>
            <person name="Krulwich T.A."/>
        </authorList>
    </citation>
    <scope>NUCLEOTIDE SEQUENCE</scope>
</reference>
<evidence type="ECO:0000256" key="9">
    <source>
        <dbReference type="SAM" id="MobiDB-lite"/>
    </source>
</evidence>
<reference evidence="11" key="1">
    <citation type="submission" date="2018-04" db="EMBL/GenBank/DDBJ databases">
        <authorList>
            <person name="Go L.Y."/>
            <person name="Mitchell J.A."/>
        </authorList>
    </citation>
    <scope>NUCLEOTIDE SEQUENCE</scope>
    <source>
        <tissue evidence="11">Whole organism</tissue>
    </source>
</reference>
<keyword evidence="5" id="KW-0805">Transcription regulation</keyword>
<dbReference type="VEuPathDB" id="VectorBase:CSON011455"/>
<dbReference type="Pfam" id="PF17219">
    <property type="entry name" value="YAF2_RYBP"/>
    <property type="match status" value="1"/>
</dbReference>
<dbReference type="PROSITE" id="PS01358">
    <property type="entry name" value="ZF_RANBP2_1"/>
    <property type="match status" value="1"/>
</dbReference>
<dbReference type="GO" id="GO:0003677">
    <property type="term" value="F:DNA binding"/>
    <property type="evidence" value="ECO:0007669"/>
    <property type="project" value="TreeGrafter"/>
</dbReference>
<feature type="compositionally biased region" description="Polar residues" evidence="9">
    <location>
        <begin position="70"/>
        <end position="86"/>
    </location>
</feature>
<keyword evidence="3 8" id="KW-0863">Zinc-finger</keyword>
<evidence type="ECO:0000256" key="5">
    <source>
        <dbReference type="ARBA" id="ARBA00023015"/>
    </source>
</evidence>
<feature type="domain" description="RanBP2-type" evidence="10">
    <location>
        <begin position="18"/>
        <end position="47"/>
    </location>
</feature>
<dbReference type="EMBL" id="UFQS01000004">
    <property type="protein sequence ID" value="SSW96828.1"/>
    <property type="molecule type" value="Genomic_DNA"/>
</dbReference>
<evidence type="ECO:0000313" key="12">
    <source>
        <dbReference type="EMBL" id="SSX17215.1"/>
    </source>
</evidence>
<evidence type="ECO:0000256" key="7">
    <source>
        <dbReference type="ARBA" id="ARBA00023242"/>
    </source>
</evidence>
<dbReference type="SMART" id="SM00547">
    <property type="entry name" value="ZnF_RBZ"/>
    <property type="match status" value="1"/>
</dbReference>
<evidence type="ECO:0000256" key="2">
    <source>
        <dbReference type="ARBA" id="ARBA00022723"/>
    </source>
</evidence>
<keyword evidence="4" id="KW-0862">Zinc</keyword>
<evidence type="ECO:0000259" key="10">
    <source>
        <dbReference type="PROSITE" id="PS50199"/>
    </source>
</evidence>
<dbReference type="GO" id="GO:0003712">
    <property type="term" value="F:transcription coregulator activity"/>
    <property type="evidence" value="ECO:0007669"/>
    <property type="project" value="TreeGrafter"/>
</dbReference>
<dbReference type="InterPro" id="IPR036443">
    <property type="entry name" value="Znf_RanBP2_sf"/>
</dbReference>
<dbReference type="PANTHER" id="PTHR12920:SF4">
    <property type="entry name" value="GEO03726P1"/>
    <property type="match status" value="1"/>
</dbReference>
<dbReference type="Pfam" id="PF00641">
    <property type="entry name" value="Zn_ribbon_RanBP"/>
    <property type="match status" value="1"/>
</dbReference>
<sequence length="147" mass="16559">MEHRRKLGKLKRLNKGMELNFWDCSLCTFRNTAEAFKCLMCDVRKGTSTRKPRLNSSTLAAQQAAVKNFPSGSGSPSYNSKQSGNSSKHKALRRNTPRIKNIDRTTAQTREVTINSVTVLITEYLPKKIENRTEFSESQSESNDSIG</sequence>
<feature type="compositionally biased region" description="Basic residues" evidence="9">
    <location>
        <begin position="87"/>
        <end position="97"/>
    </location>
</feature>
<accession>A0A336LHX2</accession>
<dbReference type="GO" id="GO:0045893">
    <property type="term" value="P:positive regulation of DNA-templated transcription"/>
    <property type="evidence" value="ECO:0007669"/>
    <property type="project" value="InterPro"/>
</dbReference>
<gene>
    <name evidence="12" type="primary">CSON011455</name>
</gene>
<dbReference type="GO" id="GO:0005634">
    <property type="term" value="C:nucleus"/>
    <property type="evidence" value="ECO:0007669"/>
    <property type="project" value="UniProtKB-SubCell"/>
</dbReference>
<comment type="subcellular location">
    <subcellularLocation>
        <location evidence="1">Nucleus</location>
    </subcellularLocation>
</comment>
<dbReference type="EMBL" id="UFQT01000004">
    <property type="protein sequence ID" value="SSX17215.1"/>
    <property type="molecule type" value="Genomic_DNA"/>
</dbReference>
<evidence type="ECO:0000313" key="11">
    <source>
        <dbReference type="EMBL" id="SSW96828.1"/>
    </source>
</evidence>
<name>A0A336LHX2_CULSO</name>
<proteinExistence type="predicted"/>
<evidence type="ECO:0000256" key="1">
    <source>
        <dbReference type="ARBA" id="ARBA00004123"/>
    </source>
</evidence>
<dbReference type="OMA" id="YRKPRIN"/>
<evidence type="ECO:0000256" key="3">
    <source>
        <dbReference type="ARBA" id="ARBA00022771"/>
    </source>
</evidence>
<dbReference type="InterPro" id="IPR039958">
    <property type="entry name" value="RYBP/YAF2"/>
</dbReference>
<evidence type="ECO:0000256" key="4">
    <source>
        <dbReference type="ARBA" id="ARBA00022833"/>
    </source>
</evidence>
<dbReference type="GO" id="GO:0008270">
    <property type="term" value="F:zinc ion binding"/>
    <property type="evidence" value="ECO:0007669"/>
    <property type="project" value="UniProtKB-KW"/>
</dbReference>
<dbReference type="AlphaFoldDB" id="A0A336LHX2"/>
<keyword evidence="6" id="KW-0804">Transcription</keyword>